<feature type="compositionally biased region" description="Low complexity" evidence="1">
    <location>
        <begin position="197"/>
        <end position="206"/>
    </location>
</feature>
<protein>
    <recommendedName>
        <fullName evidence="6">B box-type domain-containing protein</fullName>
    </recommendedName>
</protein>
<dbReference type="AlphaFoldDB" id="A0A813VQF6"/>
<dbReference type="EMBL" id="CAJNOL010000152">
    <property type="protein sequence ID" value="CAF0889423.1"/>
    <property type="molecule type" value="Genomic_DNA"/>
</dbReference>
<comment type="caution">
    <text evidence="2">The sequence shown here is derived from an EMBL/GenBank/DDBJ whole genome shotgun (WGS) entry which is preliminary data.</text>
</comment>
<accession>A0A813VQF6</accession>
<evidence type="ECO:0000313" key="5">
    <source>
        <dbReference type="Proteomes" id="UP000663870"/>
    </source>
</evidence>
<dbReference type="Proteomes" id="UP000663870">
    <property type="component" value="Unassembled WGS sequence"/>
</dbReference>
<keyword evidence="5" id="KW-1185">Reference proteome</keyword>
<dbReference type="Proteomes" id="UP000663854">
    <property type="component" value="Unassembled WGS sequence"/>
</dbReference>
<evidence type="ECO:0000313" key="4">
    <source>
        <dbReference type="Proteomes" id="UP000663854"/>
    </source>
</evidence>
<evidence type="ECO:0000313" key="3">
    <source>
        <dbReference type="EMBL" id="CAF0889423.1"/>
    </source>
</evidence>
<sequence length="277" mass="31780">MPYGRSSICAICKNQPSITSCEGCQQKYCSACLSQHRNELSVELDELFNRRNELFEIITNSSSSNNTTNRSPCLEEINRWQNEMHTNIDRIASTARDHVRQFLSESSKNVRIELDRVSQDLQQRQKTNGYVEGDLDRIKQQLTKLNDIVQRFNEQIRIDTSNTKNIQWDSLLVVVPTNANRTTTKATYVPTNSTLYSSSNQQSNSSMPVSHQQFNSNKSSSKFGPYSNNYHSSTKQNRSSSMNSQPRTYICIGCKTQNNYNENGRNNCSVCRFPYTF</sequence>
<organism evidence="2 4">
    <name type="scientific">Rotaria sordida</name>
    <dbReference type="NCBI Taxonomy" id="392033"/>
    <lineage>
        <taxon>Eukaryota</taxon>
        <taxon>Metazoa</taxon>
        <taxon>Spiralia</taxon>
        <taxon>Gnathifera</taxon>
        <taxon>Rotifera</taxon>
        <taxon>Eurotatoria</taxon>
        <taxon>Bdelloidea</taxon>
        <taxon>Philodinida</taxon>
        <taxon>Philodinidae</taxon>
        <taxon>Rotaria</taxon>
    </lineage>
</organism>
<proteinExistence type="predicted"/>
<feature type="compositionally biased region" description="Polar residues" evidence="1">
    <location>
        <begin position="207"/>
        <end position="245"/>
    </location>
</feature>
<gene>
    <name evidence="3" type="ORF">JXQ802_LOCUS8578</name>
    <name evidence="2" type="ORF">PYM288_LOCUS6715</name>
</gene>
<evidence type="ECO:0008006" key="6">
    <source>
        <dbReference type="Google" id="ProtNLM"/>
    </source>
</evidence>
<feature type="region of interest" description="Disordered" evidence="1">
    <location>
        <begin position="192"/>
        <end position="245"/>
    </location>
</feature>
<name>A0A813VQF6_9BILA</name>
<evidence type="ECO:0000256" key="1">
    <source>
        <dbReference type="SAM" id="MobiDB-lite"/>
    </source>
</evidence>
<reference evidence="2" key="1">
    <citation type="submission" date="2021-02" db="EMBL/GenBank/DDBJ databases">
        <authorList>
            <person name="Nowell W R."/>
        </authorList>
    </citation>
    <scope>NUCLEOTIDE SEQUENCE</scope>
</reference>
<dbReference type="EMBL" id="CAJNOH010000076">
    <property type="protein sequence ID" value="CAF0844022.1"/>
    <property type="molecule type" value="Genomic_DNA"/>
</dbReference>
<evidence type="ECO:0000313" key="2">
    <source>
        <dbReference type="EMBL" id="CAF0844022.1"/>
    </source>
</evidence>